<dbReference type="AlphaFoldDB" id="A0A369KPS8"/>
<dbReference type="GO" id="GO:0015293">
    <property type="term" value="F:symporter activity"/>
    <property type="evidence" value="ECO:0007669"/>
    <property type="project" value="UniProtKB-KW"/>
</dbReference>
<feature type="transmembrane region" description="Helical" evidence="9">
    <location>
        <begin position="97"/>
        <end position="115"/>
    </location>
</feature>
<dbReference type="InterPro" id="IPR036259">
    <property type="entry name" value="MFS_trans_sf"/>
</dbReference>
<feature type="transmembrane region" description="Helical" evidence="9">
    <location>
        <begin position="121"/>
        <end position="141"/>
    </location>
</feature>
<dbReference type="InterPro" id="IPR051084">
    <property type="entry name" value="H+-coupled_symporters"/>
</dbReference>
<dbReference type="PANTHER" id="PTHR43528:SF7">
    <property type="entry name" value="MFS TRANSPORTER"/>
    <property type="match status" value="1"/>
</dbReference>
<evidence type="ECO:0000313" key="11">
    <source>
        <dbReference type="EMBL" id="RDB36611.1"/>
    </source>
</evidence>
<name>A0A369KPS8_9BACT</name>
<dbReference type="Gene3D" id="1.20.1250.20">
    <property type="entry name" value="MFS general substrate transporter like domains"/>
    <property type="match status" value="2"/>
</dbReference>
<feature type="domain" description="Major facilitator superfamily (MFS) profile" evidence="10">
    <location>
        <begin position="25"/>
        <end position="432"/>
    </location>
</feature>
<feature type="transmembrane region" description="Helical" evidence="9">
    <location>
        <begin position="377"/>
        <end position="396"/>
    </location>
</feature>
<evidence type="ECO:0000256" key="9">
    <source>
        <dbReference type="SAM" id="Phobius"/>
    </source>
</evidence>
<keyword evidence="12" id="KW-1185">Reference proteome</keyword>
<feature type="transmembrane region" description="Helical" evidence="9">
    <location>
        <begin position="340"/>
        <end position="365"/>
    </location>
</feature>
<gene>
    <name evidence="11" type="ORF">DCC88_04080</name>
</gene>
<accession>A0A369KPS8</accession>
<dbReference type="InterPro" id="IPR005828">
    <property type="entry name" value="MFS_sugar_transport-like"/>
</dbReference>
<keyword evidence="3" id="KW-0813">Transport</keyword>
<dbReference type="InterPro" id="IPR011701">
    <property type="entry name" value="MFS"/>
</dbReference>
<feature type="transmembrane region" description="Helical" evidence="9">
    <location>
        <begin position="26"/>
        <end position="46"/>
    </location>
</feature>
<evidence type="ECO:0000256" key="5">
    <source>
        <dbReference type="ARBA" id="ARBA00022692"/>
    </source>
</evidence>
<comment type="subcellular location">
    <subcellularLocation>
        <location evidence="1">Cell membrane</location>
        <topology evidence="1">Multi-pass membrane protein</topology>
    </subcellularLocation>
</comment>
<keyword evidence="8 9" id="KW-0472">Membrane</keyword>
<dbReference type="InterPro" id="IPR005829">
    <property type="entry name" value="Sugar_transporter_CS"/>
</dbReference>
<feature type="transmembrane region" description="Helical" evidence="9">
    <location>
        <begin position="197"/>
        <end position="220"/>
    </location>
</feature>
<keyword evidence="4" id="KW-1003">Cell membrane</keyword>
<feature type="transmembrane region" description="Helical" evidence="9">
    <location>
        <begin position="66"/>
        <end position="85"/>
    </location>
</feature>
<comment type="similarity">
    <text evidence="2">Belongs to the major facilitator superfamily. Metabolite:H+ Symporter (MHS) family (TC 2.A.1.6) family.</text>
</comment>
<evidence type="ECO:0000256" key="6">
    <source>
        <dbReference type="ARBA" id="ARBA00022847"/>
    </source>
</evidence>
<feature type="transmembrane region" description="Helical" evidence="9">
    <location>
        <begin position="247"/>
        <end position="268"/>
    </location>
</feature>
<dbReference type="PROSITE" id="PS50850">
    <property type="entry name" value="MFS"/>
    <property type="match status" value="1"/>
</dbReference>
<evidence type="ECO:0000256" key="2">
    <source>
        <dbReference type="ARBA" id="ARBA00008240"/>
    </source>
</evidence>
<dbReference type="SUPFAM" id="SSF103473">
    <property type="entry name" value="MFS general substrate transporter"/>
    <property type="match status" value="1"/>
</dbReference>
<dbReference type="Pfam" id="PF00083">
    <property type="entry name" value="Sugar_tr"/>
    <property type="match status" value="1"/>
</dbReference>
<feature type="transmembrane region" description="Helical" evidence="9">
    <location>
        <begin position="288"/>
        <end position="308"/>
    </location>
</feature>
<feature type="transmembrane region" description="Helical" evidence="9">
    <location>
        <begin position="315"/>
        <end position="334"/>
    </location>
</feature>
<evidence type="ECO:0000259" key="10">
    <source>
        <dbReference type="PROSITE" id="PS50850"/>
    </source>
</evidence>
<feature type="transmembrane region" description="Helical" evidence="9">
    <location>
        <begin position="408"/>
        <end position="426"/>
    </location>
</feature>
<evidence type="ECO:0000256" key="4">
    <source>
        <dbReference type="ARBA" id="ARBA00022475"/>
    </source>
</evidence>
<dbReference type="PROSITE" id="PS00217">
    <property type="entry name" value="SUGAR_TRANSPORT_2"/>
    <property type="match status" value="1"/>
</dbReference>
<dbReference type="Proteomes" id="UP000253934">
    <property type="component" value="Unassembled WGS sequence"/>
</dbReference>
<evidence type="ECO:0000256" key="3">
    <source>
        <dbReference type="ARBA" id="ARBA00022448"/>
    </source>
</evidence>
<comment type="caution">
    <text evidence="11">The sequence shown here is derived from an EMBL/GenBank/DDBJ whole genome shotgun (WGS) entry which is preliminary data.</text>
</comment>
<evidence type="ECO:0000256" key="8">
    <source>
        <dbReference type="ARBA" id="ARBA00023136"/>
    </source>
</evidence>
<proteinExistence type="inferred from homology"/>
<keyword evidence="5 9" id="KW-0812">Transmembrane</keyword>
<evidence type="ECO:0000313" key="12">
    <source>
        <dbReference type="Proteomes" id="UP000253934"/>
    </source>
</evidence>
<protein>
    <submittedName>
        <fullName evidence="11">MFS transporter</fullName>
    </submittedName>
</protein>
<dbReference type="InterPro" id="IPR020846">
    <property type="entry name" value="MFS_dom"/>
</dbReference>
<organism evidence="11 12">
    <name type="scientific">Spirobacillus cienkowskii</name>
    <dbReference type="NCBI Taxonomy" id="495820"/>
    <lineage>
        <taxon>Bacteria</taxon>
        <taxon>Pseudomonadati</taxon>
        <taxon>Bdellovibrionota</taxon>
        <taxon>Oligoflexia</taxon>
        <taxon>Silvanigrellales</taxon>
        <taxon>Spirobacillus</taxon>
    </lineage>
</organism>
<dbReference type="GO" id="GO:0005886">
    <property type="term" value="C:plasma membrane"/>
    <property type="evidence" value="ECO:0007669"/>
    <property type="project" value="UniProtKB-SubCell"/>
</dbReference>
<keyword evidence="6" id="KW-0769">Symport</keyword>
<dbReference type="EMBL" id="QOVW01000058">
    <property type="protein sequence ID" value="RDB36611.1"/>
    <property type="molecule type" value="Genomic_DNA"/>
</dbReference>
<evidence type="ECO:0000256" key="7">
    <source>
        <dbReference type="ARBA" id="ARBA00022989"/>
    </source>
</evidence>
<evidence type="ECO:0000256" key="1">
    <source>
        <dbReference type="ARBA" id="ARBA00004651"/>
    </source>
</evidence>
<dbReference type="Pfam" id="PF07690">
    <property type="entry name" value="MFS_1"/>
    <property type="match status" value="1"/>
</dbReference>
<feature type="transmembrane region" description="Helical" evidence="9">
    <location>
        <begin position="162"/>
        <end position="185"/>
    </location>
</feature>
<reference evidence="11" key="1">
    <citation type="submission" date="2018-04" db="EMBL/GenBank/DDBJ databases">
        <title>Draft genome sequence of the Candidatus Spirobacillus cienkowskii, a pathogen of freshwater Daphnia species, reconstructed from hemolymph metagenomic reads.</title>
        <authorList>
            <person name="Bresciani L."/>
            <person name="Lemos L.N."/>
            <person name="Wale N."/>
            <person name="Lin J.Y."/>
            <person name="Fernandes G.R."/>
            <person name="Duffy M.A."/>
            <person name="Rodrigues J.M."/>
        </authorList>
    </citation>
    <scope>NUCLEOTIDE SEQUENCE [LARGE SCALE GENOMIC DNA]</scope>
    <source>
        <strain evidence="11">Binning01</strain>
    </source>
</reference>
<sequence length="433" mass="48101">MSISIANEKENFPQPQPLTKQEIKTFILSALGGALEFYDFVVYIYFATIMSRLFFDPTSSVASLILTYSVFASGYLARLLGGFVFSHYGDKNGRKNSFTFTVFLMAAPTFIIGLLPTYSQIGVMAAVLLFLCRFVQGLAIGGEIPCSITFIYEHAHKTRRGLACGILFSGVILGIFLGSGAGFLVTRFMTEETINSWGWRVPFLVGGILGLIGVYLRRFLTETPVFKKMKKENIKLPLKVVLKDYKFILLQTATANCMIATASALYLMYLPNYFRTYFSFKASDILQVNSICVFMYAILLIFFGILCDKVGARKVFNFSCVLFILFSFPAFALFNDNNFASIYFCYTFVAIAIAAASASGILLLAESYPAKVRYSGSSLSYNIAFGIFAGFTPLIVTTLIQKTELKTAPAFYMIAVSVVALFFSVLKDHKVHE</sequence>
<dbReference type="PANTHER" id="PTHR43528">
    <property type="entry name" value="ALPHA-KETOGLUTARATE PERMEASE"/>
    <property type="match status" value="1"/>
</dbReference>
<keyword evidence="7 9" id="KW-1133">Transmembrane helix</keyword>